<dbReference type="AlphaFoldDB" id="A0AAN7SDT7"/>
<protein>
    <submittedName>
        <fullName evidence="2">Uncharacterized protein</fullName>
    </submittedName>
</protein>
<feature type="compositionally biased region" description="Polar residues" evidence="1">
    <location>
        <begin position="62"/>
        <end position="78"/>
    </location>
</feature>
<sequence>MTIYDIPGIVRTALPLALTPNNIMSGFAKTGIFPYNQNKFSDADFAPSYVTDRPMKNDKNEPQLSTSSALFPALLSNT</sequence>
<dbReference type="EMBL" id="JARPUR010000004">
    <property type="protein sequence ID" value="KAK4876857.1"/>
    <property type="molecule type" value="Genomic_DNA"/>
</dbReference>
<name>A0AAN7SDT7_9COLE</name>
<accession>A0AAN7SDT7</accession>
<proteinExistence type="predicted"/>
<evidence type="ECO:0000313" key="3">
    <source>
        <dbReference type="Proteomes" id="UP001353858"/>
    </source>
</evidence>
<comment type="caution">
    <text evidence="2">The sequence shown here is derived from an EMBL/GenBank/DDBJ whole genome shotgun (WGS) entry which is preliminary data.</text>
</comment>
<reference evidence="3" key="1">
    <citation type="submission" date="2023-01" db="EMBL/GenBank/DDBJ databases">
        <title>Key to firefly adult light organ development and bioluminescence: homeobox transcription factors regulate luciferase expression and transportation to peroxisome.</title>
        <authorList>
            <person name="Fu X."/>
        </authorList>
    </citation>
    <scope>NUCLEOTIDE SEQUENCE [LARGE SCALE GENOMIC DNA]</scope>
</reference>
<keyword evidence="3" id="KW-1185">Reference proteome</keyword>
<gene>
    <name evidence="2" type="ORF">RN001_009363</name>
</gene>
<evidence type="ECO:0000313" key="2">
    <source>
        <dbReference type="EMBL" id="KAK4876857.1"/>
    </source>
</evidence>
<organism evidence="2 3">
    <name type="scientific">Aquatica leii</name>
    <dbReference type="NCBI Taxonomy" id="1421715"/>
    <lineage>
        <taxon>Eukaryota</taxon>
        <taxon>Metazoa</taxon>
        <taxon>Ecdysozoa</taxon>
        <taxon>Arthropoda</taxon>
        <taxon>Hexapoda</taxon>
        <taxon>Insecta</taxon>
        <taxon>Pterygota</taxon>
        <taxon>Neoptera</taxon>
        <taxon>Endopterygota</taxon>
        <taxon>Coleoptera</taxon>
        <taxon>Polyphaga</taxon>
        <taxon>Elateriformia</taxon>
        <taxon>Elateroidea</taxon>
        <taxon>Lampyridae</taxon>
        <taxon>Luciolinae</taxon>
        <taxon>Aquatica</taxon>
    </lineage>
</organism>
<feature type="region of interest" description="Disordered" evidence="1">
    <location>
        <begin position="51"/>
        <end position="78"/>
    </location>
</feature>
<dbReference type="Proteomes" id="UP001353858">
    <property type="component" value="Unassembled WGS sequence"/>
</dbReference>
<evidence type="ECO:0000256" key="1">
    <source>
        <dbReference type="SAM" id="MobiDB-lite"/>
    </source>
</evidence>